<keyword evidence="2" id="KW-0677">Repeat</keyword>
<evidence type="ECO:0000256" key="1">
    <source>
        <dbReference type="ARBA" id="ARBA00007626"/>
    </source>
</evidence>
<dbReference type="PANTHER" id="PTHR45717:SF8">
    <property type="entry name" value="OS01G0301000 PROTEIN"/>
    <property type="match status" value="1"/>
</dbReference>
<evidence type="ECO:0008006" key="6">
    <source>
        <dbReference type="Google" id="ProtNLM"/>
    </source>
</evidence>
<dbReference type="Pfam" id="PF13041">
    <property type="entry name" value="PPR_2"/>
    <property type="match status" value="1"/>
</dbReference>
<dbReference type="Gene3D" id="1.25.40.10">
    <property type="entry name" value="Tetratricopeptide repeat domain"/>
    <property type="match status" value="3"/>
</dbReference>
<evidence type="ECO:0000313" key="5">
    <source>
        <dbReference type="Proteomes" id="UP001341840"/>
    </source>
</evidence>
<feature type="repeat" description="PPR" evidence="3">
    <location>
        <begin position="200"/>
        <end position="234"/>
    </location>
</feature>
<dbReference type="Proteomes" id="UP001341840">
    <property type="component" value="Unassembled WGS sequence"/>
</dbReference>
<dbReference type="PROSITE" id="PS51375">
    <property type="entry name" value="PPR"/>
    <property type="match status" value="2"/>
</dbReference>
<reference evidence="4 5" key="1">
    <citation type="journal article" date="2023" name="Plants (Basel)">
        <title>Bridging the Gap: Combining Genomics and Transcriptomics Approaches to Understand Stylosanthes scabra, an Orphan Legume from the Brazilian Caatinga.</title>
        <authorList>
            <person name="Ferreira-Neto J.R.C."/>
            <person name="da Silva M.D."/>
            <person name="Binneck E."/>
            <person name="de Melo N.F."/>
            <person name="da Silva R.H."/>
            <person name="de Melo A.L.T.M."/>
            <person name="Pandolfi V."/>
            <person name="Bustamante F.O."/>
            <person name="Brasileiro-Vidal A.C."/>
            <person name="Benko-Iseppon A.M."/>
        </authorList>
    </citation>
    <scope>NUCLEOTIDE SEQUENCE [LARGE SCALE GENOMIC DNA]</scope>
    <source>
        <tissue evidence="4">Leaves</tissue>
    </source>
</reference>
<dbReference type="PANTHER" id="PTHR45717">
    <property type="entry name" value="OS12G0527900 PROTEIN"/>
    <property type="match status" value="1"/>
</dbReference>
<name>A0ABU6VAX8_9FABA</name>
<dbReference type="NCBIfam" id="TIGR00756">
    <property type="entry name" value="PPR"/>
    <property type="match status" value="2"/>
</dbReference>
<sequence length="475" mass="55407">MNYNRLISGGSRLIRRLCTAATEAPPPPKNNQSLYRKISSLNMTGGSVSQTLNQYVMEGNAISKRELERFVIELRKYRKFQHALEIMEWLESRKINFALNDYAVYLDLVSKTKGVDAAENYFNGLPPHARNKYTYGALLNCYCKELMTEKALAHFGKMDELHYVTNLALNNLMTLYMRLGQPEKVPQLVEDMKQRRIPLNDFTYHIWMNSLGNLNDLDGVERVFDEMKRENSDKIDWHTYCNLASIYVKAKQFEKAESMLKMLEEKAKPSMRDAYHFMLYLYAGTSNPQEVYRVWNSLKTVSPVTSTSYLTMMRALRKLNDMEGIIKCFKEWESNCTSYDTRLVNIAVGAYLSQNLVEEAESLFKEVFCKRKGPFYKIRELFMIYYLEKRQLDNAMSYLEALVSESEWHPTPELVGAFLKYYEETDLDGVEELCKIFKSYNYDDSWITKYIIASEVPDSQENHEPENLQADVHSG</sequence>
<dbReference type="EMBL" id="JASCZI010151088">
    <property type="protein sequence ID" value="MED6169083.1"/>
    <property type="molecule type" value="Genomic_DNA"/>
</dbReference>
<proteinExistence type="inferred from homology"/>
<protein>
    <recommendedName>
        <fullName evidence="6">Pentatricopeptide repeat-containing protein</fullName>
    </recommendedName>
</protein>
<dbReference type="SUPFAM" id="SSF48452">
    <property type="entry name" value="TPR-like"/>
    <property type="match status" value="1"/>
</dbReference>
<gene>
    <name evidence="4" type="ORF">PIB30_018005</name>
</gene>
<dbReference type="InterPro" id="IPR002885">
    <property type="entry name" value="PPR_rpt"/>
</dbReference>
<comment type="similarity">
    <text evidence="1">Belongs to the PPR family. P subfamily.</text>
</comment>
<evidence type="ECO:0000256" key="3">
    <source>
        <dbReference type="PROSITE-ProRule" id="PRU00708"/>
    </source>
</evidence>
<evidence type="ECO:0000256" key="2">
    <source>
        <dbReference type="ARBA" id="ARBA00022737"/>
    </source>
</evidence>
<evidence type="ECO:0000313" key="4">
    <source>
        <dbReference type="EMBL" id="MED6169083.1"/>
    </source>
</evidence>
<comment type="caution">
    <text evidence="4">The sequence shown here is derived from an EMBL/GenBank/DDBJ whole genome shotgun (WGS) entry which is preliminary data.</text>
</comment>
<feature type="repeat" description="PPR" evidence="3">
    <location>
        <begin position="131"/>
        <end position="165"/>
    </location>
</feature>
<organism evidence="4 5">
    <name type="scientific">Stylosanthes scabra</name>
    <dbReference type="NCBI Taxonomy" id="79078"/>
    <lineage>
        <taxon>Eukaryota</taxon>
        <taxon>Viridiplantae</taxon>
        <taxon>Streptophyta</taxon>
        <taxon>Embryophyta</taxon>
        <taxon>Tracheophyta</taxon>
        <taxon>Spermatophyta</taxon>
        <taxon>Magnoliopsida</taxon>
        <taxon>eudicotyledons</taxon>
        <taxon>Gunneridae</taxon>
        <taxon>Pentapetalae</taxon>
        <taxon>rosids</taxon>
        <taxon>fabids</taxon>
        <taxon>Fabales</taxon>
        <taxon>Fabaceae</taxon>
        <taxon>Papilionoideae</taxon>
        <taxon>50 kb inversion clade</taxon>
        <taxon>dalbergioids sensu lato</taxon>
        <taxon>Dalbergieae</taxon>
        <taxon>Pterocarpus clade</taxon>
        <taxon>Stylosanthes</taxon>
    </lineage>
</organism>
<dbReference type="InterPro" id="IPR011990">
    <property type="entry name" value="TPR-like_helical_dom_sf"/>
</dbReference>
<accession>A0ABU6VAX8</accession>
<dbReference type="Pfam" id="PF01535">
    <property type="entry name" value="PPR"/>
    <property type="match status" value="4"/>
</dbReference>
<keyword evidence="5" id="KW-1185">Reference proteome</keyword>